<evidence type="ECO:0000256" key="2">
    <source>
        <dbReference type="ARBA" id="ARBA00010741"/>
    </source>
</evidence>
<evidence type="ECO:0000256" key="3">
    <source>
        <dbReference type="ARBA" id="ARBA00022980"/>
    </source>
</evidence>
<evidence type="ECO:0000256" key="8">
    <source>
        <dbReference type="ARBA" id="ARBA00035185"/>
    </source>
</evidence>
<proteinExistence type="inferred from homology"/>
<dbReference type="PANTHER" id="PTHR28184:SF1">
    <property type="entry name" value="LARGE RIBOSOMAL SUBUNIT PROTEIN ML67"/>
    <property type="match status" value="1"/>
</dbReference>
<evidence type="ECO:0000256" key="5">
    <source>
        <dbReference type="ARBA" id="ARBA00023128"/>
    </source>
</evidence>
<keyword evidence="11" id="KW-1185">Reference proteome</keyword>
<comment type="similarity">
    <text evidence="2">Belongs to the mitochondrion-specific ribosomal protein mL67 family.</text>
</comment>
<evidence type="ECO:0000313" key="11">
    <source>
        <dbReference type="Proteomes" id="UP000649328"/>
    </source>
</evidence>
<dbReference type="Pfam" id="PF12829">
    <property type="entry name" value="Mhr1"/>
    <property type="match status" value="1"/>
</dbReference>
<evidence type="ECO:0000256" key="6">
    <source>
        <dbReference type="ARBA" id="ARBA00023163"/>
    </source>
</evidence>
<dbReference type="AlphaFoldDB" id="A0A8H7LCS7"/>
<keyword evidence="4" id="KW-0805">Transcription regulation</keyword>
<comment type="caution">
    <text evidence="10">The sequence shown here is derived from an EMBL/GenBank/DDBJ whole genome shotgun (WGS) entry which is preliminary data.</text>
</comment>
<name>A0A8H7LCS7_9ASCO</name>
<dbReference type="GO" id="GO:0000150">
    <property type="term" value="F:DNA strand exchange activity"/>
    <property type="evidence" value="ECO:0007669"/>
    <property type="project" value="InterPro"/>
</dbReference>
<accession>A0A8H7LCS7</accession>
<dbReference type="GO" id="GO:0003735">
    <property type="term" value="F:structural constituent of ribosome"/>
    <property type="evidence" value="ECO:0007669"/>
    <property type="project" value="TreeGrafter"/>
</dbReference>
<dbReference type="GO" id="GO:0005739">
    <property type="term" value="C:mitochondrion"/>
    <property type="evidence" value="ECO:0007669"/>
    <property type="project" value="UniProtKB-SubCell"/>
</dbReference>
<evidence type="ECO:0000256" key="4">
    <source>
        <dbReference type="ARBA" id="ARBA00023015"/>
    </source>
</evidence>
<dbReference type="GO" id="GO:0005840">
    <property type="term" value="C:ribosome"/>
    <property type="evidence" value="ECO:0007669"/>
    <property type="project" value="UniProtKB-KW"/>
</dbReference>
<dbReference type="Proteomes" id="UP000649328">
    <property type="component" value="Unassembled WGS sequence"/>
</dbReference>
<protein>
    <recommendedName>
        <fullName evidence="8">Large ribosomal subunit protein mL67</fullName>
    </recommendedName>
    <alternativeName>
        <fullName evidence="9">Mitochondrial homologous recombination protein 1</fullName>
    </alternativeName>
</protein>
<organism evidence="10 11">
    <name type="scientific">Metschnikowia pulcherrima</name>
    <dbReference type="NCBI Taxonomy" id="27326"/>
    <lineage>
        <taxon>Eukaryota</taxon>
        <taxon>Fungi</taxon>
        <taxon>Dikarya</taxon>
        <taxon>Ascomycota</taxon>
        <taxon>Saccharomycotina</taxon>
        <taxon>Pichiomycetes</taxon>
        <taxon>Metschnikowiaceae</taxon>
        <taxon>Metschnikowia</taxon>
    </lineage>
</organism>
<dbReference type="PANTHER" id="PTHR28184">
    <property type="entry name" value="MITOCHONDRIAL HOMOLOGOUS RECOMBINATION PROTEIN 1"/>
    <property type="match status" value="1"/>
</dbReference>
<keyword evidence="6" id="KW-0804">Transcription</keyword>
<keyword evidence="5" id="KW-0496">Mitochondrion</keyword>
<reference evidence="10" key="1">
    <citation type="submission" date="2020-10" db="EMBL/GenBank/DDBJ databases">
        <title>The Whole-Genome Sequence of Metschnikowia persimmonesis, a Novel Endophytic Yeast Species Isolated from Medicinal Plant Diospyros kaki Thumb.</title>
        <authorList>
            <person name="Rahmat E."/>
            <person name="Kang Y."/>
        </authorList>
    </citation>
    <scope>NUCLEOTIDE SEQUENCE</scope>
    <source>
        <strain evidence="10">KIOM G15050</strain>
    </source>
</reference>
<evidence type="ECO:0000256" key="1">
    <source>
        <dbReference type="ARBA" id="ARBA00004173"/>
    </source>
</evidence>
<dbReference type="InterPro" id="IPR024629">
    <property type="entry name" value="Ribosomal_mL67"/>
</dbReference>
<dbReference type="EMBL" id="JACBPP010000003">
    <property type="protein sequence ID" value="KAF8003118.1"/>
    <property type="molecule type" value="Genomic_DNA"/>
</dbReference>
<evidence type="ECO:0000256" key="9">
    <source>
        <dbReference type="ARBA" id="ARBA00035511"/>
    </source>
</evidence>
<evidence type="ECO:0000313" key="10">
    <source>
        <dbReference type="EMBL" id="KAF8003118.1"/>
    </source>
</evidence>
<evidence type="ECO:0000256" key="7">
    <source>
        <dbReference type="ARBA" id="ARBA00023274"/>
    </source>
</evidence>
<keyword evidence="7" id="KW-0687">Ribonucleoprotein</keyword>
<dbReference type="GO" id="GO:1990904">
    <property type="term" value="C:ribonucleoprotein complex"/>
    <property type="evidence" value="ECO:0007669"/>
    <property type="project" value="UniProtKB-KW"/>
</dbReference>
<keyword evidence="3" id="KW-0689">Ribosomal protein</keyword>
<gene>
    <name evidence="10" type="ORF">HF325_002363</name>
</gene>
<sequence length="237" mass="27676">MANVKMRAEKKMRQFLMKQIKARKELGARIAKGPKTAEELQQLQLAPQVIMFKNLFSGQVLYSQVPGFHQEQIDGQFVRPNWENRKPSRRNDLWRVMCVVNFANYDYAVAAYHGLVELRKLRDTKLAKEAKAMRKKNVDGNTWFLGQYRPAYTQEAVADLAHVIDEFQLENTTAYWESLWRKGEDEHWRHDLVAHDSLPAYNPKYQSVMLDEMREMALAAFAQERQAALFEQQPLAA</sequence>
<dbReference type="OrthoDB" id="5333655at2759"/>
<comment type="subcellular location">
    <subcellularLocation>
        <location evidence="1">Mitochondrion</location>
    </subcellularLocation>
</comment>
<dbReference type="GO" id="GO:0003697">
    <property type="term" value="F:single-stranded DNA binding"/>
    <property type="evidence" value="ECO:0007669"/>
    <property type="project" value="InterPro"/>
</dbReference>